<evidence type="ECO:0000256" key="1">
    <source>
        <dbReference type="SAM" id="Phobius"/>
    </source>
</evidence>
<evidence type="ECO:0000313" key="3">
    <source>
        <dbReference type="Proteomes" id="UP001296706"/>
    </source>
</evidence>
<gene>
    <name evidence="2" type="ORF">HF577_17320</name>
</gene>
<feature type="transmembrane region" description="Helical" evidence="1">
    <location>
        <begin position="130"/>
        <end position="153"/>
    </location>
</feature>
<reference evidence="2 3" key="1">
    <citation type="submission" date="2020-04" db="EMBL/GenBank/DDBJ databases">
        <authorList>
            <person name="Klaysubun C."/>
            <person name="Duangmal K."/>
            <person name="Lipun K."/>
        </authorList>
    </citation>
    <scope>NUCLEOTIDE SEQUENCE [LARGE SCALE GENOMIC DNA]</scope>
    <source>
        <strain evidence="2 3">JCM 11839</strain>
    </source>
</reference>
<feature type="transmembrane region" description="Helical" evidence="1">
    <location>
        <begin position="21"/>
        <end position="47"/>
    </location>
</feature>
<sequence length="192" mass="20787">MQSGGILLSGVSSRSARRFRWGALGTLPAAAALMTFVLALYTLLVFFGNVTDFGTNLEFVRHVLAMDTTFHDPALAYRAITNPALQEAVYIGVIAWEGLTLVVLVGAVAQWLLAFRGTSGFDRARRSTTVGLLMLIALFAGGFIVIGGEWFAMWQSTQWNGLQPALQNTILAAFALLLVHLPARQWEAGEAT</sequence>
<accession>A0ABX1RGT5</accession>
<protein>
    <submittedName>
        <fullName evidence="2">DUF2165 domain-containing protein</fullName>
    </submittedName>
</protein>
<dbReference type="EMBL" id="JAAXKY010000053">
    <property type="protein sequence ID" value="NMH78839.1"/>
    <property type="molecule type" value="Genomic_DNA"/>
</dbReference>
<keyword evidence="3" id="KW-1185">Reference proteome</keyword>
<proteinExistence type="predicted"/>
<feature type="transmembrane region" description="Helical" evidence="1">
    <location>
        <begin position="165"/>
        <end position="183"/>
    </location>
</feature>
<evidence type="ECO:0000313" key="2">
    <source>
        <dbReference type="EMBL" id="NMH78839.1"/>
    </source>
</evidence>
<keyword evidence="1" id="KW-0812">Transmembrane</keyword>
<keyword evidence="1" id="KW-1133">Transmembrane helix</keyword>
<dbReference type="Proteomes" id="UP001296706">
    <property type="component" value="Unassembled WGS sequence"/>
</dbReference>
<dbReference type="InterPro" id="IPR018681">
    <property type="entry name" value="DUF2165_transmembrane"/>
</dbReference>
<organism evidence="2 3">
    <name type="scientific">Pseudonocardia xinjiangensis</name>
    <dbReference type="NCBI Taxonomy" id="75289"/>
    <lineage>
        <taxon>Bacteria</taxon>
        <taxon>Bacillati</taxon>
        <taxon>Actinomycetota</taxon>
        <taxon>Actinomycetes</taxon>
        <taxon>Pseudonocardiales</taxon>
        <taxon>Pseudonocardiaceae</taxon>
        <taxon>Pseudonocardia</taxon>
    </lineage>
</organism>
<keyword evidence="1" id="KW-0472">Membrane</keyword>
<feature type="transmembrane region" description="Helical" evidence="1">
    <location>
        <begin position="88"/>
        <end position="109"/>
    </location>
</feature>
<dbReference type="Pfam" id="PF09933">
    <property type="entry name" value="DUF2165"/>
    <property type="match status" value="1"/>
</dbReference>
<comment type="caution">
    <text evidence="2">The sequence shown here is derived from an EMBL/GenBank/DDBJ whole genome shotgun (WGS) entry which is preliminary data.</text>
</comment>
<name>A0ABX1RGT5_9PSEU</name>